<proteinExistence type="predicted"/>
<reference evidence="1" key="1">
    <citation type="submission" date="2024-09" db="EMBL/GenBank/DDBJ databases">
        <title>Black Yeasts Isolated from many extreme environments.</title>
        <authorList>
            <person name="Coleine C."/>
            <person name="Stajich J.E."/>
            <person name="Selbmann L."/>
        </authorList>
    </citation>
    <scope>NUCLEOTIDE SEQUENCE</scope>
    <source>
        <strain evidence="1">CCFEE 5737</strain>
    </source>
</reference>
<organism evidence="1 2">
    <name type="scientific">Coniosporium uncinatum</name>
    <dbReference type="NCBI Taxonomy" id="93489"/>
    <lineage>
        <taxon>Eukaryota</taxon>
        <taxon>Fungi</taxon>
        <taxon>Dikarya</taxon>
        <taxon>Ascomycota</taxon>
        <taxon>Pezizomycotina</taxon>
        <taxon>Dothideomycetes</taxon>
        <taxon>Dothideomycetes incertae sedis</taxon>
        <taxon>Coniosporium</taxon>
    </lineage>
</organism>
<feature type="non-terminal residue" evidence="1">
    <location>
        <position position="129"/>
    </location>
</feature>
<evidence type="ECO:0000313" key="1">
    <source>
        <dbReference type="EMBL" id="KAK3059536.1"/>
    </source>
</evidence>
<dbReference type="Proteomes" id="UP001186974">
    <property type="component" value="Unassembled WGS sequence"/>
</dbReference>
<dbReference type="EMBL" id="JAWDJW010009319">
    <property type="protein sequence ID" value="KAK3059536.1"/>
    <property type="molecule type" value="Genomic_DNA"/>
</dbReference>
<comment type="caution">
    <text evidence="1">The sequence shown here is derived from an EMBL/GenBank/DDBJ whole genome shotgun (WGS) entry which is preliminary data.</text>
</comment>
<name>A0ACC3CZA5_9PEZI</name>
<sequence length="129" mass="13797">MPPNTEASALMAQSETNIQQEELARRFEVSVTIHDNDSHTNTHTNDGVDTGPLFSATTTPSSNQLPASSPADSAEKDRDVSKRKRRTYSSSTTTSPPRPAPSRTATAVRSGDTTLQVADNAPLQPPLHA</sequence>
<evidence type="ECO:0000313" key="2">
    <source>
        <dbReference type="Proteomes" id="UP001186974"/>
    </source>
</evidence>
<accession>A0ACC3CZA5</accession>
<keyword evidence="2" id="KW-1185">Reference proteome</keyword>
<protein>
    <submittedName>
        <fullName evidence="1">Uncharacterized protein</fullName>
    </submittedName>
</protein>
<gene>
    <name evidence="1" type="ORF">LTS18_010599</name>
</gene>